<dbReference type="SUPFAM" id="SSF46785">
    <property type="entry name" value="Winged helix' DNA-binding domain"/>
    <property type="match status" value="1"/>
</dbReference>
<comment type="caution">
    <text evidence="5">The sequence shown here is derived from an EMBL/GenBank/DDBJ whole genome shotgun (WGS) entry which is preliminary data.</text>
</comment>
<dbReference type="RefSeq" id="WP_252212126.1">
    <property type="nucleotide sequence ID" value="NZ_JAVJAN010000013.1"/>
</dbReference>
<gene>
    <name evidence="5" type="ORF">RGC78_06320</name>
</gene>
<dbReference type="PANTHER" id="PTHR42756:SF1">
    <property type="entry name" value="TRANSCRIPTIONAL REPRESSOR OF EMRAB OPERON"/>
    <property type="match status" value="1"/>
</dbReference>
<dbReference type="PANTHER" id="PTHR42756">
    <property type="entry name" value="TRANSCRIPTIONAL REGULATOR, MARR"/>
    <property type="match status" value="1"/>
</dbReference>
<dbReference type="Gene3D" id="1.10.10.10">
    <property type="entry name" value="Winged helix-like DNA-binding domain superfamily/Winged helix DNA-binding domain"/>
    <property type="match status" value="1"/>
</dbReference>
<dbReference type="Proteomes" id="UP001256646">
    <property type="component" value="Unassembled WGS sequence"/>
</dbReference>
<dbReference type="InterPro" id="IPR036388">
    <property type="entry name" value="WH-like_DNA-bd_sf"/>
</dbReference>
<feature type="domain" description="HTH marR-type" evidence="4">
    <location>
        <begin position="1"/>
        <end position="138"/>
    </location>
</feature>
<evidence type="ECO:0000256" key="3">
    <source>
        <dbReference type="ARBA" id="ARBA00023163"/>
    </source>
</evidence>
<evidence type="ECO:0000313" key="6">
    <source>
        <dbReference type="Proteomes" id="UP001256646"/>
    </source>
</evidence>
<keyword evidence="6" id="KW-1185">Reference proteome</keyword>
<sequence length="152" mass="17656">MNKNLYNSKLEEGLSRLQCELVAERNRINPDNISWFQYDLLECLYQTNGSLPAELSNRLGVSRSKISKGLKILKEIGYIKQEKSNYDARELWTELTDKGFNFLKDTEKGHEHLAEISASALTENEQVLFAELCIKVSKIFGERRGYYDRRND</sequence>
<dbReference type="InterPro" id="IPR027395">
    <property type="entry name" value="WH_DNA-bd_dom"/>
</dbReference>
<evidence type="ECO:0000256" key="1">
    <source>
        <dbReference type="ARBA" id="ARBA00023015"/>
    </source>
</evidence>
<dbReference type="SMART" id="SM00347">
    <property type="entry name" value="HTH_MARR"/>
    <property type="match status" value="1"/>
</dbReference>
<reference evidence="5 6" key="1">
    <citation type="submission" date="2023-09" db="EMBL/GenBank/DDBJ databases">
        <authorList>
            <person name="Zhai L."/>
        </authorList>
    </citation>
    <scope>NUCLEOTIDE SEQUENCE [LARGE SCALE GENOMIC DNA]</scope>
    <source>
        <strain evidence="5 6">5 N-1</strain>
    </source>
</reference>
<dbReference type="InterPro" id="IPR036390">
    <property type="entry name" value="WH_DNA-bd_sf"/>
</dbReference>
<protein>
    <submittedName>
        <fullName evidence="5">MarR family winged helix-turn-helix transcriptional regulator</fullName>
    </submittedName>
</protein>
<dbReference type="Pfam" id="PF13601">
    <property type="entry name" value="HTH_34"/>
    <property type="match status" value="1"/>
</dbReference>
<dbReference type="InterPro" id="IPR000835">
    <property type="entry name" value="HTH_MarR-typ"/>
</dbReference>
<dbReference type="EMBL" id="JAVJAN010000013">
    <property type="protein sequence ID" value="MDR5587083.1"/>
    <property type="molecule type" value="Genomic_DNA"/>
</dbReference>
<keyword evidence="1" id="KW-0805">Transcription regulation</keyword>
<keyword evidence="3" id="KW-0804">Transcription</keyword>
<proteinExistence type="predicted"/>
<accession>A0ABU1EFM6</accession>
<evidence type="ECO:0000259" key="4">
    <source>
        <dbReference type="PROSITE" id="PS50995"/>
    </source>
</evidence>
<dbReference type="PROSITE" id="PS50995">
    <property type="entry name" value="HTH_MARR_2"/>
    <property type="match status" value="1"/>
</dbReference>
<evidence type="ECO:0000313" key="5">
    <source>
        <dbReference type="EMBL" id="MDR5587083.1"/>
    </source>
</evidence>
<keyword evidence="2" id="KW-0238">DNA-binding</keyword>
<evidence type="ECO:0000256" key="2">
    <source>
        <dbReference type="ARBA" id="ARBA00023125"/>
    </source>
</evidence>
<organism evidence="5 6">
    <name type="scientific">Clostridium aquiflavi</name>
    <dbReference type="NCBI Taxonomy" id="3073603"/>
    <lineage>
        <taxon>Bacteria</taxon>
        <taxon>Bacillati</taxon>
        <taxon>Bacillota</taxon>
        <taxon>Clostridia</taxon>
        <taxon>Eubacteriales</taxon>
        <taxon>Clostridiaceae</taxon>
        <taxon>Clostridium</taxon>
    </lineage>
</organism>
<dbReference type="PRINTS" id="PR00598">
    <property type="entry name" value="HTHMARR"/>
</dbReference>
<name>A0ABU1EFM6_9CLOT</name>